<dbReference type="SUPFAM" id="SSF56176">
    <property type="entry name" value="FAD-binding/transporter-associated domain-like"/>
    <property type="match status" value="1"/>
</dbReference>
<keyword evidence="3" id="KW-1003">Cell membrane</keyword>
<evidence type="ECO:0000256" key="2">
    <source>
        <dbReference type="ARBA" id="ARBA00006337"/>
    </source>
</evidence>
<keyword evidence="4" id="KW-0677">Repeat</keyword>
<dbReference type="InterPro" id="IPR044751">
    <property type="entry name" value="Ion_transp-like_CBS"/>
</dbReference>
<dbReference type="AlphaFoldDB" id="A0A7C4ASH8"/>
<dbReference type="Gene3D" id="3.10.580.10">
    <property type="entry name" value="CBS-domain"/>
    <property type="match status" value="1"/>
</dbReference>
<dbReference type="PANTHER" id="PTHR22777">
    <property type="entry name" value="HEMOLYSIN-RELATED"/>
    <property type="match status" value="1"/>
</dbReference>
<dbReference type="InterPro" id="IPR000644">
    <property type="entry name" value="CBS_dom"/>
</dbReference>
<proteinExistence type="inferred from homology"/>
<keyword evidence="5 6" id="KW-0129">CBS domain</keyword>
<reference evidence="8" key="1">
    <citation type="journal article" date="2020" name="mSystems">
        <title>Genome- and Community-Level Interaction Insights into Carbon Utilization and Element Cycling Functions of Hydrothermarchaeota in Hydrothermal Sediment.</title>
        <authorList>
            <person name="Zhou Z."/>
            <person name="Liu Y."/>
            <person name="Xu W."/>
            <person name="Pan J."/>
            <person name="Luo Z.H."/>
            <person name="Li M."/>
        </authorList>
    </citation>
    <scope>NUCLEOTIDE SEQUENCE [LARGE SCALE GENOMIC DNA]</scope>
    <source>
        <strain evidence="8">SpSt-769</strain>
    </source>
</reference>
<dbReference type="SMART" id="SM00116">
    <property type="entry name" value="CBS"/>
    <property type="match status" value="2"/>
</dbReference>
<evidence type="ECO:0000256" key="3">
    <source>
        <dbReference type="ARBA" id="ARBA00022475"/>
    </source>
</evidence>
<dbReference type="FunFam" id="3.10.580.10:FF:000002">
    <property type="entry name" value="Magnesium/cobalt efflux protein CorC"/>
    <property type="match status" value="1"/>
</dbReference>
<name>A0A7C4ASH8_9BACT</name>
<feature type="domain" description="CBS" evidence="7">
    <location>
        <begin position="54"/>
        <end position="113"/>
    </location>
</feature>
<dbReference type="InterPro" id="IPR005170">
    <property type="entry name" value="Transptr-assoc_dom"/>
</dbReference>
<evidence type="ECO:0000256" key="6">
    <source>
        <dbReference type="PROSITE-ProRule" id="PRU00703"/>
    </source>
</evidence>
<evidence type="ECO:0000256" key="5">
    <source>
        <dbReference type="ARBA" id="ARBA00023122"/>
    </source>
</evidence>
<dbReference type="Pfam" id="PF00571">
    <property type="entry name" value="CBS"/>
    <property type="match status" value="2"/>
</dbReference>
<dbReference type="InterPro" id="IPR036318">
    <property type="entry name" value="FAD-bd_PCMH-like_sf"/>
</dbReference>
<sequence length="278" mass="31660">MWRWLKNKLRRERGQTELQQVIEESEEKGLIDHEEGDMIEGIFELKQTVAREIMIPRTSIVAVPSNCTLEQLLTTIIESGHSRIPVYEENVDHVVGILNAKDLLPLWLENRREVDLSAITREPYFVPETKRINDLLNELRAKKSHLAIIVDEYGGTSGIVTIEDIIEEIIGEIRDEHDVEEEPFVDQDEQTTLVSAVVNLDDFEERFGVAVPREGYDTLGGFIIHHLGRVPLRGEELAIGDLRLQIQSADPKRITRVLVTRMPAQDEESARDASGHDS</sequence>
<evidence type="ECO:0000259" key="7">
    <source>
        <dbReference type="PROSITE" id="PS51371"/>
    </source>
</evidence>
<dbReference type="Gene3D" id="3.30.465.10">
    <property type="match status" value="1"/>
</dbReference>
<dbReference type="Pfam" id="PF03471">
    <property type="entry name" value="CorC_HlyC"/>
    <property type="match status" value="1"/>
</dbReference>
<gene>
    <name evidence="8" type="ORF">ENV54_09740</name>
</gene>
<evidence type="ECO:0000313" key="8">
    <source>
        <dbReference type="EMBL" id="HGH61566.1"/>
    </source>
</evidence>
<dbReference type="PANTHER" id="PTHR22777:SF32">
    <property type="entry name" value="UPF0053 INNER MEMBRANE PROTEIN YFJD"/>
    <property type="match status" value="1"/>
</dbReference>
<dbReference type="InterPro" id="IPR016169">
    <property type="entry name" value="FAD-bd_PCMH_sub2"/>
</dbReference>
<keyword evidence="3" id="KW-0472">Membrane</keyword>
<dbReference type="InterPro" id="IPR046342">
    <property type="entry name" value="CBS_dom_sf"/>
</dbReference>
<dbReference type="CDD" id="cd04590">
    <property type="entry name" value="CBS_pair_CorC_HlyC_assoc"/>
    <property type="match status" value="1"/>
</dbReference>
<comment type="similarity">
    <text evidence="2">Belongs to the UPF0053 family.</text>
</comment>
<organism evidence="8">
    <name type="scientific">Desulfomonile tiedjei</name>
    <dbReference type="NCBI Taxonomy" id="2358"/>
    <lineage>
        <taxon>Bacteria</taxon>
        <taxon>Pseudomonadati</taxon>
        <taxon>Thermodesulfobacteriota</taxon>
        <taxon>Desulfomonilia</taxon>
        <taxon>Desulfomonilales</taxon>
        <taxon>Desulfomonilaceae</taxon>
        <taxon>Desulfomonile</taxon>
    </lineage>
</organism>
<dbReference type="GO" id="GO:0005886">
    <property type="term" value="C:plasma membrane"/>
    <property type="evidence" value="ECO:0007669"/>
    <property type="project" value="UniProtKB-SubCell"/>
</dbReference>
<feature type="domain" description="CBS" evidence="7">
    <location>
        <begin position="119"/>
        <end position="176"/>
    </location>
</feature>
<comment type="subcellular location">
    <subcellularLocation>
        <location evidence="1">Cell membrane</location>
        <topology evidence="1">Multi-pass membrane protein</topology>
    </subcellularLocation>
</comment>
<accession>A0A7C4ASH8</accession>
<dbReference type="SMART" id="SM01091">
    <property type="entry name" value="CorC_HlyC"/>
    <property type="match status" value="1"/>
</dbReference>
<dbReference type="EMBL" id="DTGT01000311">
    <property type="protein sequence ID" value="HGH61566.1"/>
    <property type="molecule type" value="Genomic_DNA"/>
</dbReference>
<protein>
    <submittedName>
        <fullName evidence="8">HlyC/CorC family transporter</fullName>
    </submittedName>
</protein>
<evidence type="ECO:0000256" key="4">
    <source>
        <dbReference type="ARBA" id="ARBA00022737"/>
    </source>
</evidence>
<evidence type="ECO:0000256" key="1">
    <source>
        <dbReference type="ARBA" id="ARBA00004651"/>
    </source>
</evidence>
<dbReference type="GO" id="GO:0050660">
    <property type="term" value="F:flavin adenine dinucleotide binding"/>
    <property type="evidence" value="ECO:0007669"/>
    <property type="project" value="InterPro"/>
</dbReference>
<dbReference type="PROSITE" id="PS51371">
    <property type="entry name" value="CBS"/>
    <property type="match status" value="2"/>
</dbReference>
<dbReference type="SUPFAM" id="SSF54631">
    <property type="entry name" value="CBS-domain pair"/>
    <property type="match status" value="1"/>
</dbReference>
<comment type="caution">
    <text evidence="8">The sequence shown here is derived from an EMBL/GenBank/DDBJ whole genome shotgun (WGS) entry which is preliminary data.</text>
</comment>